<sequence>MNPGPIESIAMMICVAFIGGGGAVSVVSVLCGAGGGLTVQPLNSNVGTEMSMPIVPWARRRGDGTSLSVSTDRKRTEPRTDRASQPLDPQMVAGRHREREPAATIRAKKSQSIHIGRQN</sequence>
<evidence type="ECO:0000256" key="1">
    <source>
        <dbReference type="SAM" id="MobiDB-lite"/>
    </source>
</evidence>
<keyword evidence="2" id="KW-0812">Transmembrane</keyword>
<dbReference type="AlphaFoldDB" id="A0A6N4UZL7"/>
<evidence type="ECO:0000313" key="3">
    <source>
        <dbReference type="EMBL" id="BBX29808.1"/>
    </source>
</evidence>
<feature type="transmembrane region" description="Helical" evidence="2">
    <location>
        <begin position="12"/>
        <end position="37"/>
    </location>
</feature>
<keyword evidence="2" id="KW-1133">Transmembrane helix</keyword>
<keyword evidence="2" id="KW-0472">Membrane</keyword>
<dbReference type="Proteomes" id="UP000466906">
    <property type="component" value="Chromosome"/>
</dbReference>
<dbReference type="EMBL" id="AP022565">
    <property type="protein sequence ID" value="BBX29808.1"/>
    <property type="molecule type" value="Genomic_DNA"/>
</dbReference>
<gene>
    <name evidence="3" type="ORF">MALV_49330</name>
</gene>
<evidence type="ECO:0000256" key="2">
    <source>
        <dbReference type="SAM" id="Phobius"/>
    </source>
</evidence>
<reference evidence="3 4" key="1">
    <citation type="journal article" date="2019" name="Emerg. Microbes Infect.">
        <title>Comprehensive subspecies identification of 175 nontuberculous mycobacteria species based on 7547 genomic profiles.</title>
        <authorList>
            <person name="Matsumoto Y."/>
            <person name="Kinjo T."/>
            <person name="Motooka D."/>
            <person name="Nabeya D."/>
            <person name="Jung N."/>
            <person name="Uechi K."/>
            <person name="Horii T."/>
            <person name="Iida T."/>
            <person name="Fujita J."/>
            <person name="Nakamura S."/>
        </authorList>
    </citation>
    <scope>NUCLEOTIDE SEQUENCE [LARGE SCALE GENOMIC DNA]</scope>
    <source>
        <strain evidence="3 4">JCM 12272</strain>
    </source>
</reference>
<proteinExistence type="predicted"/>
<organism evidence="3 4">
    <name type="scientific">Mycolicibacterium alvei</name>
    <dbReference type="NCBI Taxonomy" id="67081"/>
    <lineage>
        <taxon>Bacteria</taxon>
        <taxon>Bacillati</taxon>
        <taxon>Actinomycetota</taxon>
        <taxon>Actinomycetes</taxon>
        <taxon>Mycobacteriales</taxon>
        <taxon>Mycobacteriaceae</taxon>
        <taxon>Mycolicibacterium</taxon>
    </lineage>
</organism>
<feature type="compositionally biased region" description="Basic and acidic residues" evidence="1">
    <location>
        <begin position="71"/>
        <end position="82"/>
    </location>
</feature>
<evidence type="ECO:0000313" key="4">
    <source>
        <dbReference type="Proteomes" id="UP000466906"/>
    </source>
</evidence>
<dbReference type="KEGG" id="malv:MALV_49330"/>
<accession>A0A6N4UZL7</accession>
<keyword evidence="4" id="KW-1185">Reference proteome</keyword>
<protein>
    <submittedName>
        <fullName evidence="3">Uncharacterized protein</fullName>
    </submittedName>
</protein>
<feature type="region of interest" description="Disordered" evidence="1">
    <location>
        <begin position="54"/>
        <end position="119"/>
    </location>
</feature>
<name>A0A6N4UZL7_9MYCO</name>